<sequence length="169" mass="19871">MLMRKGGIREETRDFQLISDSFYLFPTYEHQRRELLKEEFREALDETLREWPAEGAGAPAVPLRAYAEVVQDIEITDKETLSKLRDFHIWTEDFAEERLRWKKTKPLHVLLLRVYKLEEPRDMPLRDAYIGCKSWVKLQDEPPQGAMKPVLTDEQFAGEVHRITAALQG</sequence>
<evidence type="ECO:0000313" key="2">
    <source>
        <dbReference type="Proteomes" id="UP001597493"/>
    </source>
</evidence>
<keyword evidence="2" id="KW-1185">Reference proteome</keyword>
<reference evidence="2" key="1">
    <citation type="journal article" date="2019" name="Int. J. Syst. Evol. Microbiol.">
        <title>The Global Catalogue of Microorganisms (GCM) 10K type strain sequencing project: providing services to taxonomists for standard genome sequencing and annotation.</title>
        <authorList>
            <consortium name="The Broad Institute Genomics Platform"/>
            <consortium name="The Broad Institute Genome Sequencing Center for Infectious Disease"/>
            <person name="Wu L."/>
            <person name="Ma J."/>
        </authorList>
    </citation>
    <scope>NUCLEOTIDE SEQUENCE [LARGE SCALE GENOMIC DNA]</scope>
    <source>
        <strain evidence="2">TISTR 1827</strain>
    </source>
</reference>
<accession>A0ABW5QS58</accession>
<proteinExistence type="predicted"/>
<gene>
    <name evidence="1" type="ORF">ACFSW5_01805</name>
</gene>
<dbReference type="RefSeq" id="WP_379269092.1">
    <property type="nucleotide sequence ID" value="NZ_JBHUMY010000001.1"/>
</dbReference>
<evidence type="ECO:0000313" key="1">
    <source>
        <dbReference type="EMBL" id="MFD2658995.1"/>
    </source>
</evidence>
<name>A0ABW5QS58_9BACL</name>
<dbReference type="Proteomes" id="UP001597493">
    <property type="component" value="Unassembled WGS sequence"/>
</dbReference>
<protein>
    <submittedName>
        <fullName evidence="1">DUF1802 family protein</fullName>
    </submittedName>
</protein>
<dbReference type="InterPro" id="IPR014923">
    <property type="entry name" value="DUF1802"/>
</dbReference>
<organism evidence="1 2">
    <name type="scientific">Paenibacillus thailandensis</name>
    <dbReference type="NCBI Taxonomy" id="393250"/>
    <lineage>
        <taxon>Bacteria</taxon>
        <taxon>Bacillati</taxon>
        <taxon>Bacillota</taxon>
        <taxon>Bacilli</taxon>
        <taxon>Bacillales</taxon>
        <taxon>Paenibacillaceae</taxon>
        <taxon>Paenibacillus</taxon>
    </lineage>
</organism>
<dbReference type="Pfam" id="PF08819">
    <property type="entry name" value="DUF1802"/>
    <property type="match status" value="1"/>
</dbReference>
<comment type="caution">
    <text evidence="1">The sequence shown here is derived from an EMBL/GenBank/DDBJ whole genome shotgun (WGS) entry which is preliminary data.</text>
</comment>
<dbReference type="EMBL" id="JBHUMY010000001">
    <property type="protein sequence ID" value="MFD2658995.1"/>
    <property type="molecule type" value="Genomic_DNA"/>
</dbReference>